<dbReference type="EMBL" id="SNRW01022798">
    <property type="protein sequence ID" value="KAA6363527.1"/>
    <property type="molecule type" value="Genomic_DNA"/>
</dbReference>
<accession>A0A5J4TZ16</accession>
<evidence type="ECO:0000313" key="1">
    <source>
        <dbReference type="EMBL" id="KAA6363527.1"/>
    </source>
</evidence>
<proteinExistence type="predicted"/>
<reference evidence="1 2" key="1">
    <citation type="submission" date="2019-03" db="EMBL/GenBank/DDBJ databases">
        <title>Single cell metagenomics reveals metabolic interactions within the superorganism composed of flagellate Streblomastix strix and complex community of Bacteroidetes bacteria on its surface.</title>
        <authorList>
            <person name="Treitli S.C."/>
            <person name="Kolisko M."/>
            <person name="Husnik F."/>
            <person name="Keeling P."/>
            <person name="Hampl V."/>
        </authorList>
    </citation>
    <scope>NUCLEOTIDE SEQUENCE [LARGE SCALE GENOMIC DNA]</scope>
    <source>
        <strain evidence="1">ST1C</strain>
    </source>
</reference>
<name>A0A5J4TZ16_9EUKA</name>
<protein>
    <submittedName>
        <fullName evidence="1">Uncharacterized protein</fullName>
    </submittedName>
</protein>
<organism evidence="1 2">
    <name type="scientific">Streblomastix strix</name>
    <dbReference type="NCBI Taxonomy" id="222440"/>
    <lineage>
        <taxon>Eukaryota</taxon>
        <taxon>Metamonada</taxon>
        <taxon>Preaxostyla</taxon>
        <taxon>Oxymonadida</taxon>
        <taxon>Streblomastigidae</taxon>
        <taxon>Streblomastix</taxon>
    </lineage>
</organism>
<evidence type="ECO:0000313" key="2">
    <source>
        <dbReference type="Proteomes" id="UP000324800"/>
    </source>
</evidence>
<comment type="caution">
    <text evidence="1">The sequence shown here is derived from an EMBL/GenBank/DDBJ whole genome shotgun (WGS) entry which is preliminary data.</text>
</comment>
<dbReference type="AlphaFoldDB" id="A0A5J4TZ16"/>
<gene>
    <name evidence="1" type="ORF">EZS28_040947</name>
</gene>
<dbReference type="Proteomes" id="UP000324800">
    <property type="component" value="Unassembled WGS sequence"/>
</dbReference>
<sequence length="96" mass="11051">MEMIFTTFHILGKSNQEADVLSRLSTSGDYEIREKVLKVALRILNFNLTIDTFANLLDIGRRRIQTELEKRDFSLADINYAKSQRIEQATQISKAS</sequence>